<evidence type="ECO:0000256" key="5">
    <source>
        <dbReference type="SAM" id="MobiDB-lite"/>
    </source>
</evidence>
<comment type="similarity">
    <text evidence="1">Belongs to the multicopper oxidase family.</text>
</comment>
<dbReference type="PANTHER" id="PTHR11709:SF414">
    <property type="entry name" value="ADR239WP"/>
    <property type="match status" value="1"/>
</dbReference>
<evidence type="ECO:0000256" key="6">
    <source>
        <dbReference type="SAM" id="SignalP"/>
    </source>
</evidence>
<dbReference type="InterPro" id="IPR008972">
    <property type="entry name" value="Cupredoxin"/>
</dbReference>
<dbReference type="Pfam" id="PF07732">
    <property type="entry name" value="Cu-oxidase_3"/>
    <property type="match status" value="1"/>
</dbReference>
<reference evidence="10 11" key="1">
    <citation type="submission" date="2021-06" db="EMBL/GenBank/DDBJ databases">
        <authorList>
            <person name="Kallberg Y."/>
            <person name="Tangrot J."/>
            <person name="Rosling A."/>
        </authorList>
    </citation>
    <scope>NUCLEOTIDE SEQUENCE [LARGE SCALE GENOMIC DNA]</scope>
    <source>
        <strain evidence="10 11">120-4 pot B 10/14</strain>
    </source>
</reference>
<comment type="caution">
    <text evidence="10">The sequence shown here is derived from an EMBL/GenBank/DDBJ whole genome shotgun (WGS) entry which is preliminary data.</text>
</comment>
<dbReference type="Proteomes" id="UP000789901">
    <property type="component" value="Unassembled WGS sequence"/>
</dbReference>
<dbReference type="PANTHER" id="PTHR11709">
    <property type="entry name" value="MULTI-COPPER OXIDASE"/>
    <property type="match status" value="1"/>
</dbReference>
<protein>
    <submittedName>
        <fullName evidence="10">26375_t:CDS:1</fullName>
    </submittedName>
</protein>
<dbReference type="InterPro" id="IPR002355">
    <property type="entry name" value="Cu_oxidase_Cu_BS"/>
</dbReference>
<feature type="compositionally biased region" description="Polar residues" evidence="5">
    <location>
        <begin position="102"/>
        <end position="115"/>
    </location>
</feature>
<feature type="chain" id="PRO_5045351217" evidence="6">
    <location>
        <begin position="28"/>
        <end position="762"/>
    </location>
</feature>
<evidence type="ECO:0000256" key="4">
    <source>
        <dbReference type="ARBA" id="ARBA00023008"/>
    </source>
</evidence>
<evidence type="ECO:0000313" key="10">
    <source>
        <dbReference type="EMBL" id="CAG8783373.1"/>
    </source>
</evidence>
<feature type="region of interest" description="Disordered" evidence="5">
    <location>
        <begin position="686"/>
        <end position="762"/>
    </location>
</feature>
<evidence type="ECO:0000256" key="3">
    <source>
        <dbReference type="ARBA" id="ARBA00023002"/>
    </source>
</evidence>
<dbReference type="CDD" id="cd13886">
    <property type="entry name" value="CuRO_2_MCO_like_1"/>
    <property type="match status" value="1"/>
</dbReference>
<keyword evidence="6" id="KW-0732">Signal</keyword>
<dbReference type="SUPFAM" id="SSF49503">
    <property type="entry name" value="Cupredoxins"/>
    <property type="match status" value="3"/>
</dbReference>
<dbReference type="PROSITE" id="PS00079">
    <property type="entry name" value="MULTICOPPER_OXIDASE1"/>
    <property type="match status" value="1"/>
</dbReference>
<feature type="domain" description="Plastocyanin-like" evidence="8">
    <location>
        <begin position="550"/>
        <end position="670"/>
    </location>
</feature>
<dbReference type="InterPro" id="IPR001117">
    <property type="entry name" value="Cu-oxidase_2nd"/>
</dbReference>
<dbReference type="InterPro" id="IPR011706">
    <property type="entry name" value="Cu-oxidase_C"/>
</dbReference>
<sequence>MHSYKILTLITILTYSIFLLLPNVSLSSPIVSNHESPNANFQKKTGNQKTPILSNHNSPYTKQTGNENKLNLLDNDFPHTTFQKEGKKTGNKKADSHAFNIPPTSSISQKKAGNKNINGLTFNKPSPLSSFHRQAGNKNSKNLNIKVPKVPPFSPISLSNVPLYLPIIPGKDSQYENKHKKVNEKVYDLTISRGSNAPDGFKRDMFLINGQFPGPLIECNKGDTLVINVKNELDEDTTIHSHGMFQRGTPWYDGVPGQTQCGIPSKGSFTYKFKVEQSGTYWYHSHSRTQYIEGIIGPLIVHEPNDPYKNECDEEIIVILQDWYHTDAKTLLATFLSPASQGNEPSPDNGLINGHNSFNCSSAPEGSDCVSNAPLAQFKFVKGKKYKLRIINASAFSAFIFSIDGHSMDVVEVEGMITRRHTVHRLPINIAQRYSVIVTADQPIDQYWMRAEMETSCFAVVSDDLNPLITAVVTYDTYNGSTDQGPSSKAWSDDVENCVDLKASDLKPYKDQKIPNPSKKFTIVINFQPDENDVVLGYINNSTYKIDTNDPTLIKVYNGVTQFSPDLNVFKVEKDEIVDIILLNQDAGEHPFHLHGHVFWCLGSGEDGTQPDYNSLNTKDPIQRDTATIPAGGWAILRFVSNNPGVWGFHCHIEWHVASGLVAQFVTQPDQIKRLNPPDEWKALCPNSFNSSNSSNSSNGPKSSDSYNSSNSPNRHNSSNGSNRPNNSHSPNSSNSSNRPNNYHSLNSPNSFYNTKSKKHGL</sequence>
<name>A0ABN7VMW8_GIGMA</name>
<feature type="domain" description="Plastocyanin-like" evidence="7">
    <location>
        <begin position="315"/>
        <end position="476"/>
    </location>
</feature>
<feature type="region of interest" description="Disordered" evidence="5">
    <location>
        <begin position="83"/>
        <end position="115"/>
    </location>
</feature>
<evidence type="ECO:0000256" key="2">
    <source>
        <dbReference type="ARBA" id="ARBA00022723"/>
    </source>
</evidence>
<dbReference type="InterPro" id="IPR011707">
    <property type="entry name" value="Cu-oxidase-like_N"/>
</dbReference>
<dbReference type="Pfam" id="PF07731">
    <property type="entry name" value="Cu-oxidase_2"/>
    <property type="match status" value="1"/>
</dbReference>
<feature type="domain" description="Plastocyanin-like" evidence="9">
    <location>
        <begin position="195"/>
        <end position="305"/>
    </location>
</feature>
<keyword evidence="4" id="KW-0186">Copper</keyword>
<feature type="compositionally biased region" description="Basic and acidic residues" evidence="5">
    <location>
        <begin position="83"/>
        <end position="96"/>
    </location>
</feature>
<dbReference type="Pfam" id="PF00394">
    <property type="entry name" value="Cu-oxidase"/>
    <property type="match status" value="1"/>
</dbReference>
<evidence type="ECO:0000259" key="8">
    <source>
        <dbReference type="Pfam" id="PF07731"/>
    </source>
</evidence>
<evidence type="ECO:0000259" key="7">
    <source>
        <dbReference type="Pfam" id="PF00394"/>
    </source>
</evidence>
<evidence type="ECO:0000256" key="1">
    <source>
        <dbReference type="ARBA" id="ARBA00010609"/>
    </source>
</evidence>
<feature type="compositionally biased region" description="Polar residues" evidence="5">
    <location>
        <begin position="746"/>
        <end position="755"/>
    </location>
</feature>
<proteinExistence type="inferred from homology"/>
<accession>A0ABN7VMW8</accession>
<dbReference type="EMBL" id="CAJVQB010017239">
    <property type="protein sequence ID" value="CAG8783373.1"/>
    <property type="molecule type" value="Genomic_DNA"/>
</dbReference>
<dbReference type="PROSITE" id="PS00080">
    <property type="entry name" value="MULTICOPPER_OXIDASE2"/>
    <property type="match status" value="1"/>
</dbReference>
<evidence type="ECO:0000313" key="11">
    <source>
        <dbReference type="Proteomes" id="UP000789901"/>
    </source>
</evidence>
<dbReference type="InterPro" id="IPR045087">
    <property type="entry name" value="Cu-oxidase_fam"/>
</dbReference>
<dbReference type="CDD" id="cd13857">
    <property type="entry name" value="CuRO_1_Diphenol_Ox"/>
    <property type="match status" value="1"/>
</dbReference>
<evidence type="ECO:0000259" key="9">
    <source>
        <dbReference type="Pfam" id="PF07732"/>
    </source>
</evidence>
<keyword evidence="11" id="KW-1185">Reference proteome</keyword>
<dbReference type="Gene3D" id="2.60.40.420">
    <property type="entry name" value="Cupredoxins - blue copper proteins"/>
    <property type="match status" value="3"/>
</dbReference>
<feature type="region of interest" description="Disordered" evidence="5">
    <location>
        <begin position="36"/>
        <end position="60"/>
    </location>
</feature>
<organism evidence="10 11">
    <name type="scientific">Gigaspora margarita</name>
    <dbReference type="NCBI Taxonomy" id="4874"/>
    <lineage>
        <taxon>Eukaryota</taxon>
        <taxon>Fungi</taxon>
        <taxon>Fungi incertae sedis</taxon>
        <taxon>Mucoromycota</taxon>
        <taxon>Glomeromycotina</taxon>
        <taxon>Glomeromycetes</taxon>
        <taxon>Diversisporales</taxon>
        <taxon>Gigasporaceae</taxon>
        <taxon>Gigaspora</taxon>
    </lineage>
</organism>
<feature type="signal peptide" evidence="6">
    <location>
        <begin position="1"/>
        <end position="27"/>
    </location>
</feature>
<feature type="compositionally biased region" description="Low complexity" evidence="5">
    <location>
        <begin position="686"/>
        <end position="745"/>
    </location>
</feature>
<keyword evidence="2" id="KW-0479">Metal-binding</keyword>
<gene>
    <name evidence="10" type="ORF">GMARGA_LOCUS20044</name>
</gene>
<dbReference type="InterPro" id="IPR033138">
    <property type="entry name" value="Cu_oxidase_CS"/>
</dbReference>
<keyword evidence="3" id="KW-0560">Oxidoreductase</keyword>